<gene>
    <name evidence="1" type="ORF">AMATHDRAFT_48061</name>
</gene>
<evidence type="ECO:0000313" key="1">
    <source>
        <dbReference type="EMBL" id="PFH50249.1"/>
    </source>
</evidence>
<name>A0A2A9NI15_9AGAR</name>
<dbReference type="EMBL" id="KZ302008">
    <property type="protein sequence ID" value="PFH50249.1"/>
    <property type="molecule type" value="Genomic_DNA"/>
</dbReference>
<dbReference type="Proteomes" id="UP000242287">
    <property type="component" value="Unassembled WGS sequence"/>
</dbReference>
<keyword evidence="2" id="KW-1185">Reference proteome</keyword>
<dbReference type="AlphaFoldDB" id="A0A2A9NI15"/>
<evidence type="ECO:0008006" key="3">
    <source>
        <dbReference type="Google" id="ProtNLM"/>
    </source>
</evidence>
<accession>A0A2A9NI15</accession>
<protein>
    <recommendedName>
        <fullName evidence="3">BTB domain-containing protein</fullName>
    </recommendedName>
</protein>
<organism evidence="1 2">
    <name type="scientific">Amanita thiersii Skay4041</name>
    <dbReference type="NCBI Taxonomy" id="703135"/>
    <lineage>
        <taxon>Eukaryota</taxon>
        <taxon>Fungi</taxon>
        <taxon>Dikarya</taxon>
        <taxon>Basidiomycota</taxon>
        <taxon>Agaricomycotina</taxon>
        <taxon>Agaricomycetes</taxon>
        <taxon>Agaricomycetidae</taxon>
        <taxon>Agaricales</taxon>
        <taxon>Pluteineae</taxon>
        <taxon>Amanitaceae</taxon>
        <taxon>Amanita</taxon>
    </lineage>
</organism>
<sequence>MGPEWDSVAVKAAENTLEIPLSSLPSCPELSWMTGGDLYHYVTWRLGRESQNSRSSYRTHTIRLILRTPPSPGDSNVVTRTTTDSDHLAKLFEISAGTDVILRSSDTVDFFVSERFLRLALPAFASIISSGSVGENGVKVIAVPETSHTLRHLLLILYNCIDTPGVNDGELFFEMGHTIQKYSLQFIESKLRLTLRSSPIMTKEPLRAFSIATLFGWTEEAKSAAVNTLGTALESLRYCSELERIKGADFFRLLEHRFKCVEVVGELITSNECTSPGDLIGNSGTSYPLSSSIKAKIQGILKQCPQGNAIRESTFLNIRVQRKTNDWSFEKSYKTLADVIEEAVIKVTHLISYLLIITDKWVWVYCTV</sequence>
<evidence type="ECO:0000313" key="2">
    <source>
        <dbReference type="Proteomes" id="UP000242287"/>
    </source>
</evidence>
<proteinExistence type="predicted"/>
<dbReference type="OrthoDB" id="2665493at2759"/>
<reference evidence="1 2" key="1">
    <citation type="submission" date="2014-02" db="EMBL/GenBank/DDBJ databases">
        <title>Transposable element dynamics among asymbiotic and ectomycorrhizal Amanita fungi.</title>
        <authorList>
            <consortium name="DOE Joint Genome Institute"/>
            <person name="Hess J."/>
            <person name="Skrede I."/>
            <person name="Wolfe B."/>
            <person name="LaButti K."/>
            <person name="Ohm R.A."/>
            <person name="Grigoriev I.V."/>
            <person name="Pringle A."/>
        </authorList>
    </citation>
    <scope>NUCLEOTIDE SEQUENCE [LARGE SCALE GENOMIC DNA]</scope>
    <source>
        <strain evidence="1 2">SKay4041</strain>
    </source>
</reference>